<protein>
    <submittedName>
        <fullName evidence="1">Uncharacterized protein</fullName>
    </submittedName>
</protein>
<sequence>MIRHEIERHLVQPQEMESFYTLTRCSTGLMVILPYSLCYQAWPSWTG</sequence>
<dbReference type="EMBL" id="UGEM01000004">
    <property type="protein sequence ID" value="STP20915.1"/>
    <property type="molecule type" value="Genomic_DNA"/>
</dbReference>
<proteinExistence type="predicted"/>
<dbReference type="Proteomes" id="UP000254181">
    <property type="component" value="Unassembled WGS sequence"/>
</dbReference>
<dbReference type="AlphaFoldDB" id="A0A377K9Q6"/>
<name>A0A377K9Q6_ECOLX</name>
<accession>A0A377K9Q6</accession>
<gene>
    <name evidence="1" type="ORF">NCTC9075_04382</name>
</gene>
<evidence type="ECO:0000313" key="2">
    <source>
        <dbReference type="Proteomes" id="UP000254181"/>
    </source>
</evidence>
<organism evidence="1 2">
    <name type="scientific">Escherichia coli</name>
    <dbReference type="NCBI Taxonomy" id="562"/>
    <lineage>
        <taxon>Bacteria</taxon>
        <taxon>Pseudomonadati</taxon>
        <taxon>Pseudomonadota</taxon>
        <taxon>Gammaproteobacteria</taxon>
        <taxon>Enterobacterales</taxon>
        <taxon>Enterobacteriaceae</taxon>
        <taxon>Escherichia</taxon>
    </lineage>
</organism>
<reference evidence="1 2" key="1">
    <citation type="submission" date="2018-06" db="EMBL/GenBank/DDBJ databases">
        <authorList>
            <consortium name="Pathogen Informatics"/>
            <person name="Doyle S."/>
        </authorList>
    </citation>
    <scope>NUCLEOTIDE SEQUENCE [LARGE SCALE GENOMIC DNA]</scope>
    <source>
        <strain evidence="1 2">NCTC9075</strain>
    </source>
</reference>
<evidence type="ECO:0000313" key="1">
    <source>
        <dbReference type="EMBL" id="STP20915.1"/>
    </source>
</evidence>